<dbReference type="GO" id="GO:0009423">
    <property type="term" value="P:chorismate biosynthetic process"/>
    <property type="evidence" value="ECO:0007669"/>
    <property type="project" value="TreeGrafter"/>
</dbReference>
<dbReference type="CDD" id="cd01065">
    <property type="entry name" value="NAD_bind_Shikimate_DH"/>
    <property type="match status" value="1"/>
</dbReference>
<dbReference type="SUPFAM" id="SSF51569">
    <property type="entry name" value="Aldolase"/>
    <property type="match status" value="1"/>
</dbReference>
<dbReference type="RefSeq" id="XP_046074940.1">
    <property type="nucleotide sequence ID" value="XM_046215327.1"/>
</dbReference>
<dbReference type="GeneID" id="70245614"/>
<dbReference type="GO" id="GO:0003855">
    <property type="term" value="F:3-dehydroquinate dehydratase activity"/>
    <property type="evidence" value="ECO:0007669"/>
    <property type="project" value="InterPro"/>
</dbReference>
<dbReference type="Gene3D" id="3.40.50.300">
    <property type="entry name" value="P-loop containing nucleotide triphosphate hydrolases"/>
    <property type="match status" value="1"/>
</dbReference>
<dbReference type="Pfam" id="PF01487">
    <property type="entry name" value="DHquinase_I"/>
    <property type="match status" value="1"/>
</dbReference>
<dbReference type="InterPro" id="IPR046346">
    <property type="entry name" value="Aminoacid_DH-like_N_sf"/>
</dbReference>
<name>A0AAD4L1L3_9EURO</name>
<organism evidence="1 2">
    <name type="scientific">Talaromyces proteolyticus</name>
    <dbReference type="NCBI Taxonomy" id="1131652"/>
    <lineage>
        <taxon>Eukaryota</taxon>
        <taxon>Fungi</taxon>
        <taxon>Dikarya</taxon>
        <taxon>Ascomycota</taxon>
        <taxon>Pezizomycotina</taxon>
        <taxon>Eurotiomycetes</taxon>
        <taxon>Eurotiomycetidae</taxon>
        <taxon>Eurotiales</taxon>
        <taxon>Trichocomaceae</taxon>
        <taxon>Talaromyces</taxon>
        <taxon>Talaromyces sect. Bacilispori</taxon>
    </lineage>
</organism>
<dbReference type="AlphaFoldDB" id="A0AAD4L1L3"/>
<evidence type="ECO:0000313" key="2">
    <source>
        <dbReference type="Proteomes" id="UP001201262"/>
    </source>
</evidence>
<dbReference type="EMBL" id="JAJTJA010000003">
    <property type="protein sequence ID" value="KAH8701564.1"/>
    <property type="molecule type" value="Genomic_DNA"/>
</dbReference>
<dbReference type="SUPFAM" id="SSF52540">
    <property type="entry name" value="P-loop containing nucleoside triphosphate hydrolases"/>
    <property type="match status" value="1"/>
</dbReference>
<keyword evidence="2" id="KW-1185">Reference proteome</keyword>
<evidence type="ECO:0000313" key="1">
    <source>
        <dbReference type="EMBL" id="KAH8701564.1"/>
    </source>
</evidence>
<protein>
    <recommendedName>
        <fullName evidence="3">Quinate repressor protein</fullName>
    </recommendedName>
</protein>
<dbReference type="InterPro" id="IPR027417">
    <property type="entry name" value="P-loop_NTPase"/>
</dbReference>
<dbReference type="SUPFAM" id="SSF51735">
    <property type="entry name" value="NAD(P)-binding Rossmann-fold domains"/>
    <property type="match status" value="1"/>
</dbReference>
<proteinExistence type="predicted"/>
<gene>
    <name evidence="1" type="ORF">BGW36DRAFT_371112</name>
</gene>
<dbReference type="SUPFAM" id="SSF53223">
    <property type="entry name" value="Aminoacid dehydrogenase-like, N-terminal domain"/>
    <property type="match status" value="1"/>
</dbReference>
<dbReference type="PANTHER" id="PTHR21090">
    <property type="entry name" value="AROM/DEHYDROQUINATE SYNTHASE"/>
    <property type="match status" value="1"/>
</dbReference>
<sequence>MSLAVRNDFPTGSSIVLIGARGAGKSSLATIAWSSFAFKHVDIDDIVRLKFGQSLSAHVWQSNAGECGPAELTIIHQIFEKHPRNAVIVWPPGCVGKIAYSVLEQYARYHPIIYVARSATAIQTYLKAPDPDKLMRYLELQNLVYRASSHFEFFNLDEEELESSSASNYDSSMARHPRPLRLKRTEESFVRFLRNILQLGRHNLSRNDALSLPPSRSLRTYLLIVSLTQINSPSFDVKSLDCGADVCQLDINLTEVESYPILELTDRISKAHAILTRFFYGPVIYHLHVPSSLSLNTSQYINMFRHGSRIGVDYLTVDLRLCSKAISELVAHQRSPRFLGVFHDDNPGSEGWSKGERWEMLEKAAAIPGLDGIRLTQVGSHVEDNSAVTAFKVQATRYRIGRKFLVAYNTGPLGRTSRCENEILTPVSAPGFEGYHPELSIQALHNALYASFIYEPRNFYVLGNDMSKCRFPHVQRAAHRFFGFPHTVQTISTSKLPEAKNDMFLGGISIVTPEYKVSLLPLASSLSEHAKHIGAINTLIPIRCRLFEGITVPPPDFWRNRNTQSHSVGLYGENTDWVSISECIRRNLSPANAITKNSTALIAGASGIAYAALYSLLQLGVSNIVIYSFKASDAHKLAIHFREFDERNHTDREGSKTDIRIIDSIQADWYADLKQPTIVISSLPVMEPANTDLDTQFILPIQWMKSTTGGVILDLNYRPLITPILRQAHDQASKGWVTVDGLDNLVIRATTEFEMYTGRQAPRSLTRIEALRNYHDDTYTVT</sequence>
<dbReference type="InterPro" id="IPR013785">
    <property type="entry name" value="Aldolase_TIM"/>
</dbReference>
<dbReference type="Proteomes" id="UP001201262">
    <property type="component" value="Unassembled WGS sequence"/>
</dbReference>
<dbReference type="Gene3D" id="3.40.50.10860">
    <property type="entry name" value="Leucine Dehydrogenase, chain A, domain 1"/>
    <property type="match status" value="1"/>
</dbReference>
<reference evidence="1" key="1">
    <citation type="submission" date="2021-12" db="EMBL/GenBank/DDBJ databases">
        <title>Convergent genome expansion in fungi linked to evolution of root-endophyte symbiosis.</title>
        <authorList>
            <consortium name="DOE Joint Genome Institute"/>
            <person name="Ke Y.-H."/>
            <person name="Bonito G."/>
            <person name="Liao H.-L."/>
            <person name="Looney B."/>
            <person name="Rojas-Flechas A."/>
            <person name="Nash J."/>
            <person name="Hameed K."/>
            <person name="Schadt C."/>
            <person name="Martin F."/>
            <person name="Crous P.W."/>
            <person name="Miettinen O."/>
            <person name="Magnuson J.K."/>
            <person name="Labbe J."/>
            <person name="Jacobson D."/>
            <person name="Doktycz M.J."/>
            <person name="Veneault-Fourrey C."/>
            <person name="Kuo A."/>
            <person name="Mondo S."/>
            <person name="Calhoun S."/>
            <person name="Riley R."/>
            <person name="Ohm R."/>
            <person name="LaButti K."/>
            <person name="Andreopoulos B."/>
            <person name="Pangilinan J."/>
            <person name="Nolan M."/>
            <person name="Tritt A."/>
            <person name="Clum A."/>
            <person name="Lipzen A."/>
            <person name="Daum C."/>
            <person name="Barry K."/>
            <person name="Grigoriev I.V."/>
            <person name="Vilgalys R."/>
        </authorList>
    </citation>
    <scope>NUCLEOTIDE SEQUENCE</scope>
    <source>
        <strain evidence="1">PMI_201</strain>
    </source>
</reference>
<dbReference type="Gene3D" id="3.40.50.720">
    <property type="entry name" value="NAD(P)-binding Rossmann-like Domain"/>
    <property type="match status" value="1"/>
</dbReference>
<dbReference type="PANTHER" id="PTHR21090:SF27">
    <property type="entry name" value="QUINATE REPRESSOR PROTEIN"/>
    <property type="match status" value="1"/>
</dbReference>
<dbReference type="InterPro" id="IPR001381">
    <property type="entry name" value="DHquinase_I"/>
</dbReference>
<dbReference type="InterPro" id="IPR036291">
    <property type="entry name" value="NAD(P)-bd_dom_sf"/>
</dbReference>
<dbReference type="Gene3D" id="3.20.20.70">
    <property type="entry name" value="Aldolase class I"/>
    <property type="match status" value="1"/>
</dbReference>
<comment type="caution">
    <text evidence="1">The sequence shown here is derived from an EMBL/GenBank/DDBJ whole genome shotgun (WGS) entry which is preliminary data.</text>
</comment>
<accession>A0AAD4L1L3</accession>
<dbReference type="GO" id="GO:0003866">
    <property type="term" value="F:3-phosphoshikimate 1-carboxyvinyltransferase activity"/>
    <property type="evidence" value="ECO:0007669"/>
    <property type="project" value="TreeGrafter"/>
</dbReference>
<evidence type="ECO:0008006" key="3">
    <source>
        <dbReference type="Google" id="ProtNLM"/>
    </source>
</evidence>